<reference evidence="1" key="1">
    <citation type="submission" date="2021-10" db="EMBL/GenBank/DDBJ databases">
        <title>Tropical sea cucumber genome reveals ecological adaptation and Cuvierian tubules defense mechanism.</title>
        <authorList>
            <person name="Chen T."/>
        </authorList>
    </citation>
    <scope>NUCLEOTIDE SEQUENCE</scope>
    <source>
        <strain evidence="1">Nanhai2018</strain>
        <tissue evidence="1">Muscle</tissue>
    </source>
</reference>
<protein>
    <submittedName>
        <fullName evidence="1">Uncharacterized protein</fullName>
    </submittedName>
</protein>
<evidence type="ECO:0000313" key="1">
    <source>
        <dbReference type="EMBL" id="KAJ8025134.1"/>
    </source>
</evidence>
<name>A0A9Q0YMH4_HOLLE</name>
<keyword evidence="2" id="KW-1185">Reference proteome</keyword>
<comment type="caution">
    <text evidence="1">The sequence shown here is derived from an EMBL/GenBank/DDBJ whole genome shotgun (WGS) entry which is preliminary data.</text>
</comment>
<gene>
    <name evidence="1" type="ORF">HOLleu_35254</name>
</gene>
<accession>A0A9Q0YMH4</accession>
<dbReference type="Proteomes" id="UP001152320">
    <property type="component" value="Chromosome 18"/>
</dbReference>
<dbReference type="EMBL" id="JAIZAY010000018">
    <property type="protein sequence ID" value="KAJ8025134.1"/>
    <property type="molecule type" value="Genomic_DNA"/>
</dbReference>
<evidence type="ECO:0000313" key="2">
    <source>
        <dbReference type="Proteomes" id="UP001152320"/>
    </source>
</evidence>
<dbReference type="AlphaFoldDB" id="A0A9Q0YMH4"/>
<dbReference type="OrthoDB" id="4327074at2759"/>
<proteinExistence type="predicted"/>
<sequence length="170" mass="19397">MPPTYKQKSNRGSTAKNVMERAVKEVLLNKKPCRTVATDFGTPYVTLGRYVYKIRCTEKQRGQLITMCCVVSAIGNTVPPMMNLPRVNYKEHFINCGPLGVRALLIYPSGWPMTAENFFVFMKHFLTHVRCPPDNISIPALPYLSVRKMVLHYQQLQQVSVTRIDTFKGL</sequence>
<organism evidence="1 2">
    <name type="scientific">Holothuria leucospilota</name>
    <name type="common">Black long sea cucumber</name>
    <name type="synonym">Mertensiothuria leucospilota</name>
    <dbReference type="NCBI Taxonomy" id="206669"/>
    <lineage>
        <taxon>Eukaryota</taxon>
        <taxon>Metazoa</taxon>
        <taxon>Echinodermata</taxon>
        <taxon>Eleutherozoa</taxon>
        <taxon>Echinozoa</taxon>
        <taxon>Holothuroidea</taxon>
        <taxon>Aspidochirotacea</taxon>
        <taxon>Aspidochirotida</taxon>
        <taxon>Holothuriidae</taxon>
        <taxon>Holothuria</taxon>
    </lineage>
</organism>